<evidence type="ECO:0000313" key="2">
    <source>
        <dbReference type="Proteomes" id="UP000834106"/>
    </source>
</evidence>
<accession>A0AAD2A420</accession>
<evidence type="ECO:0000313" key="1">
    <source>
        <dbReference type="EMBL" id="CAI9780858.1"/>
    </source>
</evidence>
<dbReference type="EMBL" id="OU503052">
    <property type="protein sequence ID" value="CAI9780858.1"/>
    <property type="molecule type" value="Genomic_DNA"/>
</dbReference>
<protein>
    <submittedName>
        <fullName evidence="1">Uncharacterized protein</fullName>
    </submittedName>
</protein>
<name>A0AAD2A420_9LAMI</name>
<sequence length="114" mass="12377">MNDLPLWKYEDITESTPTKDPGLAFSGLKAIQVEELELQVDLKLGSSGPALVGESFILPAILASKGLAIHSGKLKINLVDTKCSGLLSPREVEPFLADNLHVELVVWARMFGSF</sequence>
<keyword evidence="2" id="KW-1185">Reference proteome</keyword>
<proteinExistence type="predicted"/>
<organism evidence="1 2">
    <name type="scientific">Fraxinus pennsylvanica</name>
    <dbReference type="NCBI Taxonomy" id="56036"/>
    <lineage>
        <taxon>Eukaryota</taxon>
        <taxon>Viridiplantae</taxon>
        <taxon>Streptophyta</taxon>
        <taxon>Embryophyta</taxon>
        <taxon>Tracheophyta</taxon>
        <taxon>Spermatophyta</taxon>
        <taxon>Magnoliopsida</taxon>
        <taxon>eudicotyledons</taxon>
        <taxon>Gunneridae</taxon>
        <taxon>Pentapetalae</taxon>
        <taxon>asterids</taxon>
        <taxon>lamiids</taxon>
        <taxon>Lamiales</taxon>
        <taxon>Oleaceae</taxon>
        <taxon>Oleeae</taxon>
        <taxon>Fraxinus</taxon>
    </lineage>
</organism>
<gene>
    <name evidence="1" type="ORF">FPE_LOCUS28288</name>
</gene>
<dbReference type="Proteomes" id="UP000834106">
    <property type="component" value="Chromosome 17"/>
</dbReference>
<dbReference type="AlphaFoldDB" id="A0AAD2A420"/>
<reference evidence="1" key="1">
    <citation type="submission" date="2023-05" db="EMBL/GenBank/DDBJ databases">
        <authorList>
            <person name="Huff M."/>
        </authorList>
    </citation>
    <scope>NUCLEOTIDE SEQUENCE</scope>
</reference>